<dbReference type="HOGENOM" id="CLU_997299_0_0_6"/>
<dbReference type="InterPro" id="IPR023210">
    <property type="entry name" value="NADP_OxRdtase_dom"/>
</dbReference>
<dbReference type="Proteomes" id="UP000007069">
    <property type="component" value="Chromosome"/>
</dbReference>
<dbReference type="KEGG" id="xcv:XCV2175"/>
<name>Q3BTK7_XANE5</name>
<organism evidence="3">
    <name type="scientific">Xanthomonas euvesicatoria pv. vesicatoria (strain 85-10)</name>
    <name type="common">Xanthomonas campestris pv. vesicatoria</name>
    <dbReference type="NCBI Taxonomy" id="316273"/>
    <lineage>
        <taxon>Bacteria</taxon>
        <taxon>Pseudomonadati</taxon>
        <taxon>Pseudomonadota</taxon>
        <taxon>Gammaproteobacteria</taxon>
        <taxon>Lysobacterales</taxon>
        <taxon>Lysobacteraceae</taxon>
        <taxon>Xanthomonas</taxon>
    </lineage>
</organism>
<dbReference type="AlphaFoldDB" id="Q3BTK7"/>
<dbReference type="GO" id="GO:0005829">
    <property type="term" value="C:cytosol"/>
    <property type="evidence" value="ECO:0007669"/>
    <property type="project" value="TreeGrafter"/>
</dbReference>
<evidence type="ECO:0000313" key="2">
    <source>
        <dbReference type="EMBL" id="CAJ23852.1"/>
    </source>
</evidence>
<dbReference type="eggNOG" id="COG0667">
    <property type="taxonomic scope" value="Bacteria"/>
</dbReference>
<dbReference type="InterPro" id="IPR036812">
    <property type="entry name" value="NAD(P)_OxRdtase_dom_sf"/>
</dbReference>
<dbReference type="Pfam" id="PF00248">
    <property type="entry name" value="Aldo_ket_red"/>
    <property type="match status" value="1"/>
</dbReference>
<evidence type="ECO:0000313" key="3">
    <source>
        <dbReference type="Proteomes" id="UP000007069"/>
    </source>
</evidence>
<feature type="domain" description="NADP-dependent oxidoreductase" evidence="1">
    <location>
        <begin position="100"/>
        <end position="242"/>
    </location>
</feature>
<reference evidence="2 3" key="1">
    <citation type="journal article" date="2005" name="J. Bacteriol.">
        <title>Insights into genome plasticity and pathogenicity of the plant pathogenic Bacterium Xanthomonas campestris pv. vesicatoria revealed by the complete genome sequence.</title>
        <authorList>
            <person name="Thieme F."/>
            <person name="Koebnik R."/>
            <person name="Bekel T."/>
            <person name="Berger C."/>
            <person name="Boch J."/>
            <person name="Buettner D."/>
            <person name="Caldana C."/>
            <person name="Gaigalat L."/>
            <person name="Goesmann A."/>
            <person name="Kay S."/>
            <person name="Kirchner O."/>
            <person name="Lanz C."/>
            <person name="Linke B."/>
            <person name="McHardy A.C."/>
            <person name="Meyer F."/>
            <person name="Mittenhuber G."/>
            <person name="Nies D.H."/>
            <person name="Niesbach-Kloesgen U."/>
            <person name="Patschkowski T."/>
            <person name="Rueckert C."/>
            <person name="Rupp O."/>
            <person name="Schneicker S."/>
            <person name="Schuster S.C."/>
            <person name="Vorhoelter F.J."/>
            <person name="Weber E."/>
            <person name="Puehler A."/>
            <person name="Bonas U."/>
            <person name="Bartels D."/>
            <person name="Kaiser O."/>
        </authorList>
    </citation>
    <scope>NUCLEOTIDE SEQUENCE [LARGE SCALE GENOMIC DNA]</scope>
    <source>
        <strain evidence="2 3">85-10</strain>
    </source>
</reference>
<dbReference type="Gene3D" id="3.20.20.100">
    <property type="entry name" value="NADP-dependent oxidoreductase domain"/>
    <property type="match status" value="1"/>
</dbReference>
<dbReference type="PANTHER" id="PTHR43364:SF18">
    <property type="entry name" value="OXIDOREDUCTASE"/>
    <property type="match status" value="1"/>
</dbReference>
<dbReference type="InterPro" id="IPR050523">
    <property type="entry name" value="AKR_Detox_Biosynth"/>
</dbReference>
<proteinExistence type="predicted"/>
<gene>
    <name evidence="2" type="ordered locus">XCV2175</name>
</gene>
<dbReference type="PANTHER" id="PTHR43364">
    <property type="entry name" value="NADH-SPECIFIC METHYLGLYOXAL REDUCTASE-RELATED"/>
    <property type="match status" value="1"/>
</dbReference>
<sequence length="279" mass="31117">MKCVASIMDWRGLPLDNVISPCPAILFPTAARTSHALRPVWSHRSFRVEVLPRRHDLRWCHDACGCSHWAPVAAGDERHRRPGPRCRHQLHRYSGRLRRRRLTRCASLQAYYSIAGRDIEHELVPAVMDAQIGLLCWSPLAGGLLSGKFDRHGHTDNTARRASIAFPPVDETRVHDIIDTLKTVAARHDATAAQIALAWLLSRPAVTSVIVGLKRPEQLTENLGALELTLSSEDLAELDQVSRPAAAYPGWIQRYNARSRVPAGHAFEGPSWSLGERPL</sequence>
<dbReference type="EMBL" id="AM039952">
    <property type="protein sequence ID" value="CAJ23852.1"/>
    <property type="molecule type" value="Genomic_DNA"/>
</dbReference>
<evidence type="ECO:0000259" key="1">
    <source>
        <dbReference type="Pfam" id="PF00248"/>
    </source>
</evidence>
<protein>
    <submittedName>
        <fullName evidence="2">Putative oxidoreductase</fullName>
    </submittedName>
</protein>
<dbReference type="SUPFAM" id="SSF51430">
    <property type="entry name" value="NAD(P)-linked oxidoreductase"/>
    <property type="match status" value="1"/>
</dbReference>
<accession>Q3BTK7</accession>